<dbReference type="AlphaFoldDB" id="A0A0T5VI00"/>
<reference evidence="1 2" key="1">
    <citation type="submission" date="2015-11" db="EMBL/GenBank/DDBJ databases">
        <title>Sequence of Pedobacter ginsenosidimutans.</title>
        <authorList>
            <person name="Carson E."/>
            <person name="Keyser V."/>
            <person name="Newman J."/>
            <person name="Miller J."/>
        </authorList>
    </citation>
    <scope>NUCLEOTIDE SEQUENCE [LARGE SCALE GENOMIC DNA]</scope>
    <source>
        <strain evidence="1 2">KACC 14530</strain>
    </source>
</reference>
<evidence type="ECO:0000313" key="1">
    <source>
        <dbReference type="EMBL" id="KRT13204.1"/>
    </source>
</evidence>
<evidence type="ECO:0000313" key="2">
    <source>
        <dbReference type="Proteomes" id="UP000051950"/>
    </source>
</evidence>
<dbReference type="Proteomes" id="UP000051950">
    <property type="component" value="Unassembled WGS sequence"/>
</dbReference>
<sequence>MQLNFFPISFDFERFQISKTTYSDEALQELRRNHNRTNSFFRNRDDIYFHQLNPLNIAPKFFLFFTRHNLVVKKTHS</sequence>
<proteinExistence type="predicted"/>
<comment type="caution">
    <text evidence="1">The sequence shown here is derived from an EMBL/GenBank/DDBJ whole genome shotgun (WGS) entry which is preliminary data.</text>
</comment>
<organism evidence="1 2">
    <name type="scientific">Pedobacter ginsenosidimutans</name>
    <dbReference type="NCBI Taxonomy" id="687842"/>
    <lineage>
        <taxon>Bacteria</taxon>
        <taxon>Pseudomonadati</taxon>
        <taxon>Bacteroidota</taxon>
        <taxon>Sphingobacteriia</taxon>
        <taxon>Sphingobacteriales</taxon>
        <taxon>Sphingobacteriaceae</taxon>
        <taxon>Pedobacter</taxon>
    </lineage>
</organism>
<dbReference type="EMBL" id="LMZQ01000053">
    <property type="protein sequence ID" value="KRT13204.1"/>
    <property type="molecule type" value="Genomic_DNA"/>
</dbReference>
<accession>A0A0T5VI00</accession>
<protein>
    <submittedName>
        <fullName evidence="1">Uncharacterized protein</fullName>
    </submittedName>
</protein>
<gene>
    <name evidence="1" type="ORF">ASU31_25725</name>
</gene>
<keyword evidence="2" id="KW-1185">Reference proteome</keyword>
<name>A0A0T5VI00_9SPHI</name>